<dbReference type="EMBL" id="CAJHNH020007501">
    <property type="protein sequence ID" value="CAG5134695.1"/>
    <property type="molecule type" value="Genomic_DNA"/>
</dbReference>
<evidence type="ECO:0000313" key="5">
    <source>
        <dbReference type="Proteomes" id="UP000678393"/>
    </source>
</evidence>
<dbReference type="OrthoDB" id="2130750at2759"/>
<dbReference type="PANTHER" id="PTHR18916">
    <property type="entry name" value="DYNACTIN 1-RELATED MICROTUBULE-BINDING"/>
    <property type="match status" value="1"/>
</dbReference>
<sequence>MTFEESDSHHTGKVIGSPHPVATQMRTMIHPCVDPPLCDSCTRLELSFFDPLCPGCREILMNPSTTIPEIYAIMRQWTPQTQQSLALLVDEILKRGANINDRDGLTDMTLLHYASKSGAAGIGDPESAMRIVSMLIDAGADVNIRCRWTNMTALHYAAYFDVVPVLKILLKATKALDIDNTCSEFEHGTALHIAASNLAHEACKILLQNGANPSLKDDLGRMPVDCVPDASSLEEDSNMLQLVAKVKKTLSEALPPSQKQLPPNYDFVQSKVTLQVLGLALGDKILVGGVKNGILRYCGPTEFAPGLWAGVELDESSGKNNGSVGGVSYFICPSNCGIFAPISKITKLGAVQRSQTPPVTKRLSRDFASIDLSRVSAKVNTGLFKHASVDTEMIEVNDRVVVAGQRKGTVQFIGETHFAPGIWYGIELDRPVGKNDGSVGDVRYFSCKAKHGVFAPLTRIQKLGDRTFSSSESLDTISWGAVSEKLDRRFAATMSTPHRTPSKSLKQHNLSLSRTPGQSPAQILEPGATVLCNNELGVIRYIGPTEFGEGTWLGVELRKPKGKNDGSVQGKRYFTCPPNCGLLVKPSRVTVRGINGAKILAEQNAALISTQMVGRTSRSSENLHWSRSSSREGSLVNGTDSKEKL</sequence>
<accession>A0A8S4A3U1</accession>
<dbReference type="InterPro" id="IPR000938">
    <property type="entry name" value="CAP-Gly_domain"/>
</dbReference>
<dbReference type="SMART" id="SM01052">
    <property type="entry name" value="CAP_GLY"/>
    <property type="match status" value="3"/>
</dbReference>
<dbReference type="PANTHER" id="PTHR18916:SF88">
    <property type="entry name" value="CAP-GLY DOMAIN-CONTAINING PROTEIN"/>
    <property type="match status" value="1"/>
</dbReference>
<proteinExistence type="predicted"/>
<dbReference type="SMART" id="SM00248">
    <property type="entry name" value="ANK"/>
    <property type="match status" value="3"/>
</dbReference>
<dbReference type="InterPro" id="IPR002110">
    <property type="entry name" value="Ankyrin_rpt"/>
</dbReference>
<organism evidence="4 5">
    <name type="scientific">Candidula unifasciata</name>
    <dbReference type="NCBI Taxonomy" id="100452"/>
    <lineage>
        <taxon>Eukaryota</taxon>
        <taxon>Metazoa</taxon>
        <taxon>Spiralia</taxon>
        <taxon>Lophotrochozoa</taxon>
        <taxon>Mollusca</taxon>
        <taxon>Gastropoda</taxon>
        <taxon>Heterobranchia</taxon>
        <taxon>Euthyneura</taxon>
        <taxon>Panpulmonata</taxon>
        <taxon>Eupulmonata</taxon>
        <taxon>Stylommatophora</taxon>
        <taxon>Helicina</taxon>
        <taxon>Helicoidea</taxon>
        <taxon>Geomitridae</taxon>
        <taxon>Candidula</taxon>
    </lineage>
</organism>
<name>A0A8S4A3U1_9EUPU</name>
<dbReference type="InterPro" id="IPR036770">
    <property type="entry name" value="Ankyrin_rpt-contain_sf"/>
</dbReference>
<dbReference type="Gene3D" id="2.30.30.190">
    <property type="entry name" value="CAP Gly-rich-like domain"/>
    <property type="match status" value="3"/>
</dbReference>
<gene>
    <name evidence="4" type="ORF">CUNI_LOCUS20253</name>
</gene>
<feature type="repeat" description="ANK" evidence="1">
    <location>
        <begin position="186"/>
        <end position="218"/>
    </location>
</feature>
<keyword evidence="1" id="KW-0040">ANK repeat</keyword>
<feature type="region of interest" description="Disordered" evidence="2">
    <location>
        <begin position="494"/>
        <end position="519"/>
    </location>
</feature>
<reference evidence="4" key="1">
    <citation type="submission" date="2021-04" db="EMBL/GenBank/DDBJ databases">
        <authorList>
            <consortium name="Molecular Ecology Group"/>
        </authorList>
    </citation>
    <scope>NUCLEOTIDE SEQUENCE</scope>
</reference>
<evidence type="ECO:0000256" key="1">
    <source>
        <dbReference type="PROSITE-ProRule" id="PRU00023"/>
    </source>
</evidence>
<evidence type="ECO:0000259" key="3">
    <source>
        <dbReference type="PROSITE" id="PS50245"/>
    </source>
</evidence>
<feature type="domain" description="CAP-Gly" evidence="3">
    <location>
        <begin position="414"/>
        <end position="456"/>
    </location>
</feature>
<dbReference type="SUPFAM" id="SSF48403">
    <property type="entry name" value="Ankyrin repeat"/>
    <property type="match status" value="1"/>
</dbReference>
<feature type="repeat" description="ANK" evidence="1">
    <location>
        <begin position="106"/>
        <end position="147"/>
    </location>
</feature>
<feature type="domain" description="CAP-Gly" evidence="3">
    <location>
        <begin position="299"/>
        <end position="341"/>
    </location>
</feature>
<dbReference type="InterPro" id="IPR036859">
    <property type="entry name" value="CAP-Gly_dom_sf"/>
</dbReference>
<dbReference type="SUPFAM" id="SSF74924">
    <property type="entry name" value="Cap-Gly domain"/>
    <property type="match status" value="3"/>
</dbReference>
<dbReference type="PROSITE" id="PS50245">
    <property type="entry name" value="CAP_GLY_2"/>
    <property type="match status" value="3"/>
</dbReference>
<evidence type="ECO:0000256" key="2">
    <source>
        <dbReference type="SAM" id="MobiDB-lite"/>
    </source>
</evidence>
<comment type="caution">
    <text evidence="4">The sequence shown here is derived from an EMBL/GenBank/DDBJ whole genome shotgun (WGS) entry which is preliminary data.</text>
</comment>
<feature type="compositionally biased region" description="Polar residues" evidence="2">
    <location>
        <begin position="618"/>
        <end position="639"/>
    </location>
</feature>
<dbReference type="Pfam" id="PF12796">
    <property type="entry name" value="Ank_2"/>
    <property type="match status" value="1"/>
</dbReference>
<dbReference type="Gene3D" id="1.25.40.20">
    <property type="entry name" value="Ankyrin repeat-containing domain"/>
    <property type="match status" value="1"/>
</dbReference>
<dbReference type="PROSITE" id="PS00845">
    <property type="entry name" value="CAP_GLY_1"/>
    <property type="match status" value="3"/>
</dbReference>
<keyword evidence="5" id="KW-1185">Reference proteome</keyword>
<feature type="domain" description="CAP-Gly" evidence="3">
    <location>
        <begin position="543"/>
        <end position="585"/>
    </location>
</feature>
<dbReference type="AlphaFoldDB" id="A0A8S4A3U1"/>
<feature type="region of interest" description="Disordered" evidence="2">
    <location>
        <begin position="618"/>
        <end position="645"/>
    </location>
</feature>
<protein>
    <recommendedName>
        <fullName evidence="3">CAP-Gly domain-containing protein</fullName>
    </recommendedName>
</protein>
<dbReference type="Pfam" id="PF01302">
    <property type="entry name" value="CAP_GLY"/>
    <property type="match status" value="3"/>
</dbReference>
<dbReference type="Proteomes" id="UP000678393">
    <property type="component" value="Unassembled WGS sequence"/>
</dbReference>
<dbReference type="PROSITE" id="PS50088">
    <property type="entry name" value="ANK_REPEAT"/>
    <property type="match status" value="2"/>
</dbReference>
<dbReference type="PROSITE" id="PS50297">
    <property type="entry name" value="ANK_REP_REGION"/>
    <property type="match status" value="1"/>
</dbReference>
<evidence type="ECO:0000313" key="4">
    <source>
        <dbReference type="EMBL" id="CAG5134695.1"/>
    </source>
</evidence>